<reference evidence="10" key="1">
    <citation type="submission" date="2025-08" db="UniProtKB">
        <authorList>
            <consortium name="RefSeq"/>
        </authorList>
    </citation>
    <scope>IDENTIFICATION</scope>
</reference>
<dbReference type="GeneID" id="18609336"/>
<dbReference type="InterPro" id="IPR008166">
    <property type="entry name" value="Glyco_transf_92"/>
</dbReference>
<dbReference type="AlphaFoldDB" id="A0AB32VJV6"/>
<evidence type="ECO:0000256" key="8">
    <source>
        <dbReference type="RuleBase" id="RU366017"/>
    </source>
</evidence>
<keyword evidence="3 8" id="KW-0328">Glycosyltransferase</keyword>
<dbReference type="GO" id="GO:0016020">
    <property type="term" value="C:membrane"/>
    <property type="evidence" value="ECO:0007669"/>
    <property type="project" value="UniProtKB-SubCell"/>
</dbReference>
<dbReference type="GO" id="GO:0016757">
    <property type="term" value="F:glycosyltransferase activity"/>
    <property type="evidence" value="ECO:0007669"/>
    <property type="project" value="UniProtKB-UniRule"/>
</dbReference>
<evidence type="ECO:0000256" key="5">
    <source>
        <dbReference type="ARBA" id="ARBA00022692"/>
    </source>
</evidence>
<name>A0AB32VJV6_THECC</name>
<dbReference type="EC" id="2.4.1.-" evidence="8"/>
<accession>A0AB32VJV6</accession>
<dbReference type="Pfam" id="PF01697">
    <property type="entry name" value="Glyco_transf_92"/>
    <property type="match status" value="1"/>
</dbReference>
<comment type="similarity">
    <text evidence="2 8">Belongs to the glycosyltransferase 92 family.</text>
</comment>
<proteinExistence type="inferred from homology"/>
<dbReference type="Proteomes" id="UP000694886">
    <property type="component" value="Unplaced"/>
</dbReference>
<evidence type="ECO:0000256" key="4">
    <source>
        <dbReference type="ARBA" id="ARBA00022679"/>
    </source>
</evidence>
<evidence type="ECO:0000256" key="7">
    <source>
        <dbReference type="ARBA" id="ARBA00023136"/>
    </source>
</evidence>
<evidence type="ECO:0000313" key="9">
    <source>
        <dbReference type="Proteomes" id="UP000694886"/>
    </source>
</evidence>
<dbReference type="RefSeq" id="XP_007044448.2">
    <property type="nucleotide sequence ID" value="XM_007044386.2"/>
</dbReference>
<sequence>MDSEQRRKRKRIYRPYSHAQFLSVRSLILCLSFLVFLLFLSSDRFPIRTVSFHPVLSVPHFSILSKSSLQDSFHGKLRLPLRVEDRVLFPDHLLLLVSSKINQADKLDCVYYKVLNDSREMIAEETVQQGVLSIDEYDGFRSIVRCPLPPLNYSAAVDLRRRGHGVAYDWSFRINQTVHSWDRMVYEAAIDGKTAVVFVKGLNLRPHKESDPAQFRCQFGLRNWDKGGGFVLMTEAVAAAQEVVRCFLPRSIRNNPDKGQGIRVTVVHVGESDAEREPMPSVLKIHNSRPYEHRRNHRGQKEDMPMPSVARLYNSKSYQKKRKRGKYELCVCTMLWNQAPALREWIMYHAWLGVERWFIYDNNSDDGIQEEIEELDFRDYNVSRHTWPWIKTQEAGFSHCALRARNECKWVGFFDVDEFYYFPRHHRRALLGQNLLRSLVANYSSSRTIAEIRTACHSFGPSGLSSPPSQGVTVGYTCRLQSPERHKSIVRPDLLKDTLLNVVHHFQLRKGFKYLNVPESSIIINHYKYQVWETFRAKFFRRVATYVVDWQENQNQGSKDRAPGLGTEAIEPPNWRLQFCEVWDTGLRDFVLANFANPATGGLPWEKALL</sequence>
<dbReference type="KEGG" id="tcc:18609336"/>
<evidence type="ECO:0000256" key="3">
    <source>
        <dbReference type="ARBA" id="ARBA00022676"/>
    </source>
</evidence>
<evidence type="ECO:0000256" key="6">
    <source>
        <dbReference type="ARBA" id="ARBA00022989"/>
    </source>
</evidence>
<keyword evidence="7 8" id="KW-0472">Membrane</keyword>
<gene>
    <name evidence="10" type="primary">LOC18609336</name>
</gene>
<evidence type="ECO:0000256" key="1">
    <source>
        <dbReference type="ARBA" id="ARBA00004167"/>
    </source>
</evidence>
<keyword evidence="4 8" id="KW-0808">Transferase</keyword>
<dbReference type="PANTHER" id="PTHR21461">
    <property type="entry name" value="GLYCOSYLTRANSFERASE FAMILY 92 PROTEIN"/>
    <property type="match status" value="1"/>
</dbReference>
<comment type="subcellular location">
    <subcellularLocation>
        <location evidence="1">Membrane</location>
        <topology evidence="1">Single-pass membrane protein</topology>
    </subcellularLocation>
</comment>
<protein>
    <recommendedName>
        <fullName evidence="8">Glycosyltransferase family 92 protein</fullName>
        <ecNumber evidence="8">2.4.1.-</ecNumber>
    </recommendedName>
</protein>
<dbReference type="PANTHER" id="PTHR21461:SF16">
    <property type="entry name" value="GLYCOSYLTRANSFERASE FAMILY 92 PROTEIN RCOM_0530710"/>
    <property type="match status" value="1"/>
</dbReference>
<organism evidence="9 10">
    <name type="scientific">Theobroma cacao</name>
    <name type="common">Cacao</name>
    <name type="synonym">Cocoa</name>
    <dbReference type="NCBI Taxonomy" id="3641"/>
    <lineage>
        <taxon>Eukaryota</taxon>
        <taxon>Viridiplantae</taxon>
        <taxon>Streptophyta</taxon>
        <taxon>Embryophyta</taxon>
        <taxon>Tracheophyta</taxon>
        <taxon>Spermatophyta</taxon>
        <taxon>Magnoliopsida</taxon>
        <taxon>eudicotyledons</taxon>
        <taxon>Gunneridae</taxon>
        <taxon>Pentapetalae</taxon>
        <taxon>rosids</taxon>
        <taxon>malvids</taxon>
        <taxon>Malvales</taxon>
        <taxon>Malvaceae</taxon>
        <taxon>Byttnerioideae</taxon>
        <taxon>Theobroma</taxon>
    </lineage>
</organism>
<feature type="transmembrane region" description="Helical" evidence="8">
    <location>
        <begin position="21"/>
        <end position="40"/>
    </location>
</feature>
<evidence type="ECO:0000256" key="2">
    <source>
        <dbReference type="ARBA" id="ARBA00007647"/>
    </source>
</evidence>
<evidence type="ECO:0000313" key="10">
    <source>
        <dbReference type="RefSeq" id="XP_007044448.2"/>
    </source>
</evidence>
<keyword evidence="6 8" id="KW-1133">Transmembrane helix</keyword>
<keyword evidence="5 8" id="KW-0812">Transmembrane</keyword>